<evidence type="ECO:0000256" key="2">
    <source>
        <dbReference type="ARBA" id="ARBA00022723"/>
    </source>
</evidence>
<dbReference type="EMBL" id="JBEUOH010000030">
    <property type="protein sequence ID" value="KAL0858269.1"/>
    <property type="molecule type" value="Genomic_DNA"/>
</dbReference>
<dbReference type="InterPro" id="IPR018247">
    <property type="entry name" value="EF_Hand_1_Ca_BS"/>
</dbReference>
<feature type="domain" description="EF-hand" evidence="5">
    <location>
        <begin position="139"/>
        <end position="174"/>
    </location>
</feature>
<dbReference type="InterPro" id="IPR002048">
    <property type="entry name" value="EF_hand_dom"/>
</dbReference>
<keyword evidence="4" id="KW-0106">Calcium</keyword>
<dbReference type="InterPro" id="IPR028846">
    <property type="entry name" value="Recoverin"/>
</dbReference>
<comment type="similarity">
    <text evidence="1">Belongs to the recoverin family.</text>
</comment>
<evidence type="ECO:0000256" key="1">
    <source>
        <dbReference type="ARBA" id="ARBA00006049"/>
    </source>
</evidence>
<evidence type="ECO:0000313" key="6">
    <source>
        <dbReference type="EMBL" id="KAL0808757.1"/>
    </source>
</evidence>
<dbReference type="SUPFAM" id="SSF47473">
    <property type="entry name" value="EF-hand"/>
    <property type="match status" value="1"/>
</dbReference>
<keyword evidence="8" id="KW-1185">Reference proteome</keyword>
<dbReference type="AlphaFoldDB" id="A0ABD0S4E9"/>
<dbReference type="InterPro" id="IPR011992">
    <property type="entry name" value="EF-hand-dom_pair"/>
</dbReference>
<keyword evidence="3" id="KW-0677">Repeat</keyword>
<dbReference type="GO" id="GO:0046872">
    <property type="term" value="F:metal ion binding"/>
    <property type="evidence" value="ECO:0007669"/>
    <property type="project" value="UniProtKB-KW"/>
</dbReference>
<name>A0ABD0S4E9_LOXSC</name>
<dbReference type="PROSITE" id="PS50222">
    <property type="entry name" value="EF_HAND_2"/>
    <property type="match status" value="2"/>
</dbReference>
<evidence type="ECO:0000313" key="8">
    <source>
        <dbReference type="Proteomes" id="UP001549920"/>
    </source>
</evidence>
<organism evidence="6 9">
    <name type="scientific">Loxostege sticticalis</name>
    <name type="common">Beet webworm moth</name>
    <dbReference type="NCBI Taxonomy" id="481309"/>
    <lineage>
        <taxon>Eukaryota</taxon>
        <taxon>Metazoa</taxon>
        <taxon>Ecdysozoa</taxon>
        <taxon>Arthropoda</taxon>
        <taxon>Hexapoda</taxon>
        <taxon>Insecta</taxon>
        <taxon>Pterygota</taxon>
        <taxon>Neoptera</taxon>
        <taxon>Endopterygota</taxon>
        <taxon>Lepidoptera</taxon>
        <taxon>Glossata</taxon>
        <taxon>Ditrysia</taxon>
        <taxon>Pyraloidea</taxon>
        <taxon>Crambidae</taxon>
        <taxon>Pyraustinae</taxon>
        <taxon>Loxostege</taxon>
    </lineage>
</organism>
<dbReference type="PANTHER" id="PTHR23055">
    <property type="entry name" value="CALCIUM BINDING PROTEINS"/>
    <property type="match status" value="1"/>
</dbReference>
<protein>
    <recommendedName>
        <fullName evidence="5">EF-hand domain-containing protein</fullName>
    </recommendedName>
</protein>
<dbReference type="SMART" id="SM00054">
    <property type="entry name" value="EFh"/>
    <property type="match status" value="2"/>
</dbReference>
<dbReference type="PROSITE" id="PS00018">
    <property type="entry name" value="EF_HAND_1"/>
    <property type="match status" value="2"/>
</dbReference>
<proteinExistence type="inferred from homology"/>
<comment type="caution">
    <text evidence="6">The sequence shown here is derived from an EMBL/GenBank/DDBJ whole genome shotgun (WGS) entry which is preliminary data.</text>
</comment>
<evidence type="ECO:0000256" key="3">
    <source>
        <dbReference type="ARBA" id="ARBA00022737"/>
    </source>
</evidence>
<dbReference type="Proteomes" id="UP001549921">
    <property type="component" value="Unassembled WGS sequence"/>
</dbReference>
<dbReference type="CDD" id="cd00051">
    <property type="entry name" value="EFh"/>
    <property type="match status" value="1"/>
</dbReference>
<feature type="domain" description="EF-hand" evidence="5">
    <location>
        <begin position="91"/>
        <end position="126"/>
    </location>
</feature>
<dbReference type="Pfam" id="PF13499">
    <property type="entry name" value="EF-hand_7"/>
    <property type="match status" value="1"/>
</dbReference>
<dbReference type="Gene3D" id="1.10.238.10">
    <property type="entry name" value="EF-hand"/>
    <property type="match status" value="1"/>
</dbReference>
<evidence type="ECO:0000313" key="7">
    <source>
        <dbReference type="EMBL" id="KAL0858269.1"/>
    </source>
</evidence>
<dbReference type="Proteomes" id="UP001549920">
    <property type="component" value="Unassembled WGS sequence"/>
</dbReference>
<keyword evidence="2" id="KW-0479">Metal-binding</keyword>
<evidence type="ECO:0000313" key="9">
    <source>
        <dbReference type="Proteomes" id="UP001549921"/>
    </source>
</evidence>
<dbReference type="PANTHER" id="PTHR23055:SF185">
    <property type="entry name" value="NEUROCALCIN HOMOLOG-LIKE PROTEIN"/>
    <property type="match status" value="1"/>
</dbReference>
<gene>
    <name evidence="7" type="ORF">ABMA27_012173</name>
    <name evidence="6" type="ORF">ABMA28_012438</name>
</gene>
<reference evidence="8 9" key="1">
    <citation type="submission" date="2024-06" db="EMBL/GenBank/DDBJ databases">
        <title>A chromosome-level genome assembly of beet webworm, Loxostege sticticalis.</title>
        <authorList>
            <person name="Zhang Y."/>
        </authorList>
    </citation>
    <scope>NUCLEOTIDE SEQUENCE [LARGE SCALE GENOMIC DNA]</scope>
    <source>
        <strain evidence="7">AQ026</strain>
        <strain evidence="6">AQ028</strain>
        <tissue evidence="6">Male pupae</tissue>
        <tissue evidence="7">Whole body</tissue>
    </source>
</reference>
<sequence>MRHRPEPLGALAQSTRFSEHEIKLMYRGFKQECPSGMVDEEAFKNIFSQFFPLGDATQYAHYVFNSIKHKQSGKVNFEEFLEILSRVARGSVQEKLSWVFALYDVDGDGRISRSEMLAVVQAIYELLGRAARPPVHNQAAKDHVDRIFHLMDTNADGVVTMDELARWCARDPALLCSFDTLDTVL</sequence>
<dbReference type="FunFam" id="1.10.238.10:FF:000009">
    <property type="entry name" value="Visinin-like protein 1"/>
    <property type="match status" value="1"/>
</dbReference>
<dbReference type="PRINTS" id="PR00450">
    <property type="entry name" value="RECOVERIN"/>
</dbReference>
<accession>A0ABD0S4E9</accession>
<evidence type="ECO:0000259" key="5">
    <source>
        <dbReference type="PROSITE" id="PS50222"/>
    </source>
</evidence>
<dbReference type="EMBL" id="JBEDNZ010000030">
    <property type="protein sequence ID" value="KAL0808757.1"/>
    <property type="molecule type" value="Genomic_DNA"/>
</dbReference>
<evidence type="ECO:0000256" key="4">
    <source>
        <dbReference type="ARBA" id="ARBA00022837"/>
    </source>
</evidence>